<dbReference type="InterPro" id="IPR011009">
    <property type="entry name" value="Kinase-like_dom_sf"/>
</dbReference>
<dbReference type="EMBL" id="MCGO01000075">
    <property type="protein sequence ID" value="ORY31736.1"/>
    <property type="molecule type" value="Genomic_DNA"/>
</dbReference>
<reference evidence="1 2" key="1">
    <citation type="submission" date="2016-07" db="EMBL/GenBank/DDBJ databases">
        <title>Pervasive Adenine N6-methylation of Active Genes in Fungi.</title>
        <authorList>
            <consortium name="DOE Joint Genome Institute"/>
            <person name="Mondo S.J."/>
            <person name="Dannebaum R.O."/>
            <person name="Kuo R.C."/>
            <person name="Labutti K."/>
            <person name="Haridas S."/>
            <person name="Kuo A."/>
            <person name="Salamov A."/>
            <person name="Ahrendt S.R."/>
            <person name="Lipzen A."/>
            <person name="Sullivan W."/>
            <person name="Andreopoulos W.B."/>
            <person name="Clum A."/>
            <person name="Lindquist E."/>
            <person name="Daum C."/>
            <person name="Ramamoorthy G.K."/>
            <person name="Gryganskyi A."/>
            <person name="Culley D."/>
            <person name="Magnuson J.K."/>
            <person name="James T.Y."/>
            <person name="O'Malley M.A."/>
            <person name="Stajich J.E."/>
            <person name="Spatafora J.W."/>
            <person name="Visel A."/>
            <person name="Grigoriev I.V."/>
        </authorList>
    </citation>
    <scope>NUCLEOTIDE SEQUENCE [LARGE SCALE GENOMIC DNA]</scope>
    <source>
        <strain evidence="1 2">JEL800</strain>
    </source>
</reference>
<dbReference type="SUPFAM" id="SSF56112">
    <property type="entry name" value="Protein kinase-like (PK-like)"/>
    <property type="match status" value="1"/>
</dbReference>
<dbReference type="AlphaFoldDB" id="A0A1Y2BAL6"/>
<dbReference type="Gene3D" id="3.90.1200.10">
    <property type="match status" value="1"/>
</dbReference>
<proteinExistence type="predicted"/>
<keyword evidence="2" id="KW-1185">Reference proteome</keyword>
<dbReference type="PANTHER" id="PTHR23020">
    <property type="entry name" value="UNCHARACTERIZED NUCLEAR HORMONE RECEPTOR-RELATED"/>
    <property type="match status" value="1"/>
</dbReference>
<evidence type="ECO:0000313" key="1">
    <source>
        <dbReference type="EMBL" id="ORY31736.1"/>
    </source>
</evidence>
<sequence length="393" mass="44163">MSGVRIDIADLTSLDWIQRHVHPAATSASLAPLSDAGGLSGKMRKVEITSDDSSTPSTLILKSYTNLERSKTLQLAREAFFYNALAAKLGGVTPKVYHAFGDMDTGEKVILMQDLSSTHVQAGYFFGNCSPHNWGKDLVGLTGGLDQNSEERVALTRTIALHAFKIAAKMNSTFWKDKSLFKHSWLRSVGWLQGNGETEWKQHQETAFRAWRAEKSRIDEGKAQVKWDSRLVKIMDASFAKTSWGAFQDRIHAPDYVFSLVHGDYHPANLMWRKENEELVLLDWEVVGVGSGAQDCAQFLISHMYPKERRDCEYELLRGYYSALIAGGVAEKDYSFDRCKADYVAGGVARWVWLLGILTSMCPPEWNQFFHDQLLAFALDHGVTAENVEMPRV</sequence>
<dbReference type="PANTHER" id="PTHR23020:SF41">
    <property type="entry name" value="AMINOGLYCOSIDE PHOSPHOTRANSFERASE DOMAIN-CONTAINING PROTEIN"/>
    <property type="match status" value="1"/>
</dbReference>
<dbReference type="Pfam" id="PF07914">
    <property type="entry name" value="DUF1679"/>
    <property type="match status" value="1"/>
</dbReference>
<dbReference type="OrthoDB" id="191037at2759"/>
<dbReference type="Proteomes" id="UP000193642">
    <property type="component" value="Unassembled WGS sequence"/>
</dbReference>
<dbReference type="InterPro" id="IPR012877">
    <property type="entry name" value="Dhs-27"/>
</dbReference>
<protein>
    <submittedName>
        <fullName evidence="1">Uncharacterized protein</fullName>
    </submittedName>
</protein>
<dbReference type="InterPro" id="IPR052961">
    <property type="entry name" value="Oxido-Kinase-like_Enzymes"/>
</dbReference>
<evidence type="ECO:0000313" key="2">
    <source>
        <dbReference type="Proteomes" id="UP000193642"/>
    </source>
</evidence>
<organism evidence="1 2">
    <name type="scientific">Rhizoclosmatium globosum</name>
    <dbReference type="NCBI Taxonomy" id="329046"/>
    <lineage>
        <taxon>Eukaryota</taxon>
        <taxon>Fungi</taxon>
        <taxon>Fungi incertae sedis</taxon>
        <taxon>Chytridiomycota</taxon>
        <taxon>Chytridiomycota incertae sedis</taxon>
        <taxon>Chytridiomycetes</taxon>
        <taxon>Chytridiales</taxon>
        <taxon>Chytriomycetaceae</taxon>
        <taxon>Rhizoclosmatium</taxon>
    </lineage>
</organism>
<gene>
    <name evidence="1" type="ORF">BCR33DRAFT_723769</name>
</gene>
<comment type="caution">
    <text evidence="1">The sequence shown here is derived from an EMBL/GenBank/DDBJ whole genome shotgun (WGS) entry which is preliminary data.</text>
</comment>
<accession>A0A1Y2BAL6</accession>
<dbReference type="STRING" id="329046.A0A1Y2BAL6"/>
<name>A0A1Y2BAL6_9FUNG</name>